<proteinExistence type="predicted"/>
<dbReference type="EMBL" id="CAMXCT020006733">
    <property type="protein sequence ID" value="CAL1172480.1"/>
    <property type="molecule type" value="Genomic_DNA"/>
</dbReference>
<protein>
    <submittedName>
        <fullName evidence="2">Uncharacterized protein</fullName>
    </submittedName>
</protein>
<evidence type="ECO:0000313" key="4">
    <source>
        <dbReference type="Proteomes" id="UP001152797"/>
    </source>
</evidence>
<gene>
    <name evidence="2" type="ORF">C1SCF055_LOCUS43627</name>
</gene>
<reference evidence="3" key="2">
    <citation type="submission" date="2024-04" db="EMBL/GenBank/DDBJ databases">
        <authorList>
            <person name="Chen Y."/>
            <person name="Shah S."/>
            <person name="Dougan E. K."/>
            <person name="Thang M."/>
            <person name="Chan C."/>
        </authorList>
    </citation>
    <scope>NUCLEOTIDE SEQUENCE [LARGE SCALE GENOMIC DNA]</scope>
</reference>
<comment type="caution">
    <text evidence="2">The sequence shown here is derived from an EMBL/GenBank/DDBJ whole genome shotgun (WGS) entry which is preliminary data.</text>
</comment>
<feature type="region of interest" description="Disordered" evidence="1">
    <location>
        <begin position="108"/>
        <end position="128"/>
    </location>
</feature>
<evidence type="ECO:0000313" key="3">
    <source>
        <dbReference type="EMBL" id="CAL1172480.1"/>
    </source>
</evidence>
<evidence type="ECO:0000256" key="1">
    <source>
        <dbReference type="SAM" id="MobiDB-lite"/>
    </source>
</evidence>
<feature type="compositionally biased region" description="Low complexity" evidence="1">
    <location>
        <begin position="108"/>
        <end position="122"/>
    </location>
</feature>
<evidence type="ECO:0000313" key="2">
    <source>
        <dbReference type="EMBL" id="CAI4019105.1"/>
    </source>
</evidence>
<accession>A0A9P1M583</accession>
<sequence>MLGASVHKHAQEEAARLQVEELLRRETQERLKHHETQSELVDSLQRTVAIFDALIRKDMEERKLEMKHIWEAIDGHTHDLSSKVKAIGSDTEDLEGETRLRPRVVARSSPSLPGVVSPSVRSGAGGGNSPNVVTYRPAAVLPASQARIVYPSTVRQAPPAPIALLSTRSELIAAPGRSLSPSRRIDHSEVVCGKARYQGERAHNAEIFMTP</sequence>
<dbReference type="EMBL" id="CAMXCT010006733">
    <property type="protein sequence ID" value="CAI4019105.1"/>
    <property type="molecule type" value="Genomic_DNA"/>
</dbReference>
<dbReference type="Proteomes" id="UP001152797">
    <property type="component" value="Unassembled WGS sequence"/>
</dbReference>
<dbReference type="AlphaFoldDB" id="A0A9P1M583"/>
<keyword evidence="4" id="KW-1185">Reference proteome</keyword>
<reference evidence="2" key="1">
    <citation type="submission" date="2022-10" db="EMBL/GenBank/DDBJ databases">
        <authorList>
            <person name="Chen Y."/>
            <person name="Dougan E. K."/>
            <person name="Chan C."/>
            <person name="Rhodes N."/>
            <person name="Thang M."/>
        </authorList>
    </citation>
    <scope>NUCLEOTIDE SEQUENCE</scope>
</reference>
<organism evidence="2">
    <name type="scientific">Cladocopium goreaui</name>
    <dbReference type="NCBI Taxonomy" id="2562237"/>
    <lineage>
        <taxon>Eukaryota</taxon>
        <taxon>Sar</taxon>
        <taxon>Alveolata</taxon>
        <taxon>Dinophyceae</taxon>
        <taxon>Suessiales</taxon>
        <taxon>Symbiodiniaceae</taxon>
        <taxon>Cladocopium</taxon>
    </lineage>
</organism>
<name>A0A9P1M583_9DINO</name>
<dbReference type="EMBL" id="CAMXCT030006733">
    <property type="protein sequence ID" value="CAL4806417.1"/>
    <property type="molecule type" value="Genomic_DNA"/>
</dbReference>